<dbReference type="RefSeq" id="WP_130023487.1">
    <property type="nucleotide sequence ID" value="NZ_SEWF01000046.1"/>
</dbReference>
<dbReference type="PROSITE" id="PS50930">
    <property type="entry name" value="HTH_LYTTR"/>
    <property type="match status" value="1"/>
</dbReference>
<feature type="domain" description="HTH LytTR-type" evidence="1">
    <location>
        <begin position="1"/>
        <end position="101"/>
    </location>
</feature>
<proteinExistence type="predicted"/>
<dbReference type="GO" id="GO:0003677">
    <property type="term" value="F:DNA binding"/>
    <property type="evidence" value="ECO:0007669"/>
    <property type="project" value="InterPro"/>
</dbReference>
<evidence type="ECO:0000313" key="3">
    <source>
        <dbReference type="Proteomes" id="UP000293162"/>
    </source>
</evidence>
<protein>
    <submittedName>
        <fullName evidence="2">LytTR family transcriptional regulator</fullName>
    </submittedName>
</protein>
<dbReference type="SMART" id="SM00850">
    <property type="entry name" value="LytTR"/>
    <property type="match status" value="1"/>
</dbReference>
<dbReference type="OrthoDB" id="965792at2"/>
<reference evidence="2 3" key="1">
    <citation type="submission" date="2019-02" db="EMBL/GenBank/DDBJ databases">
        <title>Bacterial novel species Emticicia sp. 17J42-9 isolated from soil.</title>
        <authorList>
            <person name="Jung H.-Y."/>
        </authorList>
    </citation>
    <scope>NUCLEOTIDE SEQUENCE [LARGE SCALE GENOMIC DNA]</scope>
    <source>
        <strain evidence="2 3">17J42-9</strain>
    </source>
</reference>
<name>A0A4Q5LUU7_9BACT</name>
<dbReference type="PANTHER" id="PTHR37299:SF1">
    <property type="entry name" value="STAGE 0 SPORULATION PROTEIN A HOMOLOG"/>
    <property type="match status" value="1"/>
</dbReference>
<dbReference type="Pfam" id="PF04397">
    <property type="entry name" value="LytTR"/>
    <property type="match status" value="1"/>
</dbReference>
<dbReference type="EMBL" id="SEWF01000046">
    <property type="protein sequence ID" value="RYU93412.1"/>
    <property type="molecule type" value="Genomic_DNA"/>
</dbReference>
<sequence length="106" mass="12664">MTYFDCSEDIMQIVYLEADVNYTIYHFFNGKKIILPTTLKRHEAKENLRHFLRVHRSFLLNPDYIIGMRKEGKKVSIQMVNGKEVLVSRRKKPIIKHLKKQQFLIA</sequence>
<dbReference type="Gene3D" id="2.40.50.1020">
    <property type="entry name" value="LytTr DNA-binding domain"/>
    <property type="match status" value="1"/>
</dbReference>
<dbReference type="GO" id="GO:0000156">
    <property type="term" value="F:phosphorelay response regulator activity"/>
    <property type="evidence" value="ECO:0007669"/>
    <property type="project" value="InterPro"/>
</dbReference>
<dbReference type="Proteomes" id="UP000293162">
    <property type="component" value="Unassembled WGS sequence"/>
</dbReference>
<dbReference type="PANTHER" id="PTHR37299">
    <property type="entry name" value="TRANSCRIPTIONAL REGULATOR-RELATED"/>
    <property type="match status" value="1"/>
</dbReference>
<dbReference type="InterPro" id="IPR007492">
    <property type="entry name" value="LytTR_DNA-bd_dom"/>
</dbReference>
<gene>
    <name evidence="2" type="ORF">EWM59_22385</name>
</gene>
<keyword evidence="3" id="KW-1185">Reference proteome</keyword>
<dbReference type="InterPro" id="IPR046947">
    <property type="entry name" value="LytR-like"/>
</dbReference>
<accession>A0A4Q5LUU7</accession>
<organism evidence="2 3">
    <name type="scientific">Emticicia agri</name>
    <dbReference type="NCBI Taxonomy" id="2492393"/>
    <lineage>
        <taxon>Bacteria</taxon>
        <taxon>Pseudomonadati</taxon>
        <taxon>Bacteroidota</taxon>
        <taxon>Cytophagia</taxon>
        <taxon>Cytophagales</taxon>
        <taxon>Leadbetterellaceae</taxon>
        <taxon>Emticicia</taxon>
    </lineage>
</organism>
<evidence type="ECO:0000313" key="2">
    <source>
        <dbReference type="EMBL" id="RYU93412.1"/>
    </source>
</evidence>
<dbReference type="AlphaFoldDB" id="A0A4Q5LUU7"/>
<comment type="caution">
    <text evidence="2">The sequence shown here is derived from an EMBL/GenBank/DDBJ whole genome shotgun (WGS) entry which is preliminary data.</text>
</comment>
<evidence type="ECO:0000259" key="1">
    <source>
        <dbReference type="PROSITE" id="PS50930"/>
    </source>
</evidence>